<dbReference type="InterPro" id="IPR000667">
    <property type="entry name" value="Peptidase_S13"/>
</dbReference>
<dbReference type="SUPFAM" id="SSF56601">
    <property type="entry name" value="beta-lactamase/transpeptidase-like"/>
    <property type="match status" value="1"/>
</dbReference>
<dbReference type="PRINTS" id="PR00922">
    <property type="entry name" value="DADACBPTASE3"/>
</dbReference>
<dbReference type="AlphaFoldDB" id="A0A1G9WXN4"/>
<dbReference type="GO" id="GO:0000270">
    <property type="term" value="P:peptidoglycan metabolic process"/>
    <property type="evidence" value="ECO:0007669"/>
    <property type="project" value="TreeGrafter"/>
</dbReference>
<protein>
    <submittedName>
        <fullName evidence="3">D-alanyl-D-alanine carboxypeptidase / D-alanyl-D-alanine-endopeptidase (Penicillin-binding protein 4)</fullName>
    </submittedName>
</protein>
<evidence type="ECO:0000256" key="2">
    <source>
        <dbReference type="ARBA" id="ARBA00022801"/>
    </source>
</evidence>
<dbReference type="GO" id="GO:0006508">
    <property type="term" value="P:proteolysis"/>
    <property type="evidence" value="ECO:0007669"/>
    <property type="project" value="InterPro"/>
</dbReference>
<dbReference type="Proteomes" id="UP000198901">
    <property type="component" value="Unassembled WGS sequence"/>
</dbReference>
<name>A0A1G9WXN4_9BACT</name>
<evidence type="ECO:0000256" key="1">
    <source>
        <dbReference type="ARBA" id="ARBA00006096"/>
    </source>
</evidence>
<dbReference type="OrthoDB" id="9802627at2"/>
<dbReference type="PANTHER" id="PTHR30023:SF0">
    <property type="entry name" value="PENICILLIN-SENSITIVE CARBOXYPEPTIDASE A"/>
    <property type="match status" value="1"/>
</dbReference>
<keyword evidence="3" id="KW-0121">Carboxypeptidase</keyword>
<dbReference type="EMBL" id="FNGS01000010">
    <property type="protein sequence ID" value="SDM89041.1"/>
    <property type="molecule type" value="Genomic_DNA"/>
</dbReference>
<dbReference type="Pfam" id="PF02113">
    <property type="entry name" value="Peptidase_S13"/>
    <property type="match status" value="2"/>
</dbReference>
<keyword evidence="4" id="KW-1185">Reference proteome</keyword>
<sequence length="443" mass="49460">MFGGDSLSPMKHFFLYLFLVLGSFACTVHRKAASVQGPPMDTLWTSAVLGPHHTGFALYDLGTGKPVYEYQADKYFTPASNTKLFTFFAGLKTLGDSVEALRYIVRNDSLIFWGTGDPTLLNLNYGGSRAIDFLKSRSETLVYWPGRFEQDAWGSGWAWDDYNDYYQAELSALPLYGNVVRFSGKQAGSLSYMPRFFELIPDLPGNRFSVRRDFMTNDFHATAVPVAGGYEQDVPYRTSPALTVKLLQEATGKSVGTVQTFSSPAYQSLRSVPSDSLYKHMLQPSDNFMAEQILLLVASRLEQPLKSSTAIDYVLKNHLADLPDKASWVDGSGLSRFNLFTPRDIIVLLTKILQTAPRERVFPLLAVGGKTGTIRNYFKTPDGEPYVFAKSGSLNGVYNLSGYLTTKSGKTFAFSFMNNNFVRPTSEIRRETERILTAVHAQY</sequence>
<dbReference type="InterPro" id="IPR012338">
    <property type="entry name" value="Beta-lactam/transpept-like"/>
</dbReference>
<evidence type="ECO:0000313" key="4">
    <source>
        <dbReference type="Proteomes" id="UP000198901"/>
    </source>
</evidence>
<keyword evidence="3" id="KW-0645">Protease</keyword>
<dbReference type="PANTHER" id="PTHR30023">
    <property type="entry name" value="D-ALANYL-D-ALANINE CARBOXYPEPTIDASE"/>
    <property type="match status" value="1"/>
</dbReference>
<reference evidence="3 4" key="1">
    <citation type="submission" date="2016-10" db="EMBL/GenBank/DDBJ databases">
        <authorList>
            <person name="de Groot N.N."/>
        </authorList>
    </citation>
    <scope>NUCLEOTIDE SEQUENCE [LARGE SCALE GENOMIC DNA]</scope>
    <source>
        <strain evidence="3 4">DSM 21668</strain>
    </source>
</reference>
<gene>
    <name evidence="3" type="ORF">SAMN04488090_4470</name>
</gene>
<dbReference type="GO" id="GO:0004185">
    <property type="term" value="F:serine-type carboxypeptidase activity"/>
    <property type="evidence" value="ECO:0007669"/>
    <property type="project" value="InterPro"/>
</dbReference>
<organism evidence="3 4">
    <name type="scientific">Siphonobacter aquaeclarae</name>
    <dbReference type="NCBI Taxonomy" id="563176"/>
    <lineage>
        <taxon>Bacteria</taxon>
        <taxon>Pseudomonadati</taxon>
        <taxon>Bacteroidota</taxon>
        <taxon>Cytophagia</taxon>
        <taxon>Cytophagales</taxon>
        <taxon>Cytophagaceae</taxon>
        <taxon>Siphonobacter</taxon>
    </lineage>
</organism>
<dbReference type="STRING" id="563176.SAMN04488090_4470"/>
<dbReference type="Gene3D" id="3.40.710.10">
    <property type="entry name" value="DD-peptidase/beta-lactamase superfamily"/>
    <property type="match status" value="2"/>
</dbReference>
<comment type="similarity">
    <text evidence="1">Belongs to the peptidase S13 family.</text>
</comment>
<keyword evidence="2" id="KW-0378">Hydrolase</keyword>
<accession>A0A1G9WXN4</accession>
<evidence type="ECO:0000313" key="3">
    <source>
        <dbReference type="EMBL" id="SDM89041.1"/>
    </source>
</evidence>
<proteinExistence type="inferred from homology"/>